<evidence type="ECO:0000313" key="2">
    <source>
        <dbReference type="EMBL" id="MBO0360108.1"/>
    </source>
</evidence>
<keyword evidence="3" id="KW-1185">Reference proteome</keyword>
<dbReference type="AlphaFoldDB" id="A0A939EZ34"/>
<dbReference type="EMBL" id="JAFLQZ010000016">
    <property type="protein sequence ID" value="MBO0360108.1"/>
    <property type="molecule type" value="Genomic_DNA"/>
</dbReference>
<reference evidence="2" key="1">
    <citation type="submission" date="2021-03" db="EMBL/GenBank/DDBJ databases">
        <authorList>
            <person name="Kim M.K."/>
        </authorList>
    </citation>
    <scope>NUCLEOTIDE SEQUENCE</scope>
    <source>
        <strain evidence="2">BT186</strain>
    </source>
</reference>
<feature type="signal peptide" evidence="1">
    <location>
        <begin position="1"/>
        <end position="23"/>
    </location>
</feature>
<accession>A0A939EZ34</accession>
<dbReference type="Pfam" id="PF20559">
    <property type="entry name" value="DUF6770"/>
    <property type="match status" value="1"/>
</dbReference>
<keyword evidence="1" id="KW-0732">Signal</keyword>
<comment type="caution">
    <text evidence="2">The sequence shown here is derived from an EMBL/GenBank/DDBJ whole genome shotgun (WGS) entry which is preliminary data.</text>
</comment>
<feature type="chain" id="PRO_5036727075" evidence="1">
    <location>
        <begin position="24"/>
        <end position="521"/>
    </location>
</feature>
<dbReference type="Proteomes" id="UP000664144">
    <property type="component" value="Unassembled WGS sequence"/>
</dbReference>
<proteinExistence type="predicted"/>
<protein>
    <submittedName>
        <fullName evidence="2">Uncharacterized protein</fullName>
    </submittedName>
</protein>
<evidence type="ECO:0000313" key="3">
    <source>
        <dbReference type="Proteomes" id="UP000664144"/>
    </source>
</evidence>
<evidence type="ECO:0000256" key="1">
    <source>
        <dbReference type="SAM" id="SignalP"/>
    </source>
</evidence>
<gene>
    <name evidence="2" type="ORF">J0X19_19260</name>
</gene>
<dbReference type="InterPro" id="IPR046661">
    <property type="entry name" value="DUF6770"/>
</dbReference>
<organism evidence="2 3">
    <name type="scientific">Hymenobacter telluris</name>
    <dbReference type="NCBI Taxonomy" id="2816474"/>
    <lineage>
        <taxon>Bacteria</taxon>
        <taxon>Pseudomonadati</taxon>
        <taxon>Bacteroidota</taxon>
        <taxon>Cytophagia</taxon>
        <taxon>Cytophagales</taxon>
        <taxon>Hymenobacteraceae</taxon>
        <taxon>Hymenobacter</taxon>
    </lineage>
</organism>
<sequence length="521" mass="57773">MFQFKRTLLTAVVALAVAATASAQTQTLDGVKSIGRSGISPIYAGNEVKGYLMYSEADKADRKNDNYHLDFYDQDLNKVSTVVIQKPAGKYYLLDNAFNGTTFGLYFYNHKDKTMEIETYDTSLKKVASKVVGEVNRQQLMAIGMQMRSAGGEGKMPFGGLDLRPIADKGFARVNVDGEKYEVEMYDNNLQLKWRQKTDPKSKFLESIIISETTDKYMIGTVLRKGSMMSKKVDPYMVAFDLNTGKKILDQPVESSKTEQLSLSSFTYDAAKHEFVAVGEYYKPDDKPFVNKSQGFYIKRFGEDGKLVGIKPYNWQKEVKGLMPAEAQQAMEDGFMNFTHSISKGADGRMYVVSEQYRIAGKGLDVAMTLMGGGGGSKGVIGNMLVFVLDPTYKLADIKCYTKDVSKVMLPPGAGFAGAGLLGQYIKAMGGFDYQFMQRSDANSLFNVVYINYDKEKGEATKKVVGNIAFGENGKFVVDKIDGTSAATNSFVYPAKPGYVMMVDYLKKQKQLGMKLVKLNI</sequence>
<name>A0A939EZ34_9BACT</name>
<dbReference type="RefSeq" id="WP_206986049.1">
    <property type="nucleotide sequence ID" value="NZ_JAFLQZ010000016.1"/>
</dbReference>